<dbReference type="PROSITE" id="PS00444">
    <property type="entry name" value="POLYPRENYL_SYNTHASE_2"/>
    <property type="match status" value="1"/>
</dbReference>
<sequence length="302" mass="32836">MESLELFLADCQHQVDTKLDQLLPSEADSPARLYQALRYSCLAPGKRIRPALTLATAAAFSGTMDSRRESECAIYPACAIELIHTYSLIHDDLPAMDDDDLRRGIPTCHKAFDEATAILAGDALQSFAFEILSQADLINVQSRLEMINTLAIASGARGMVAGQAIDLAAVGKVLTLEALEVMHLYKTGALIEASVVMGALAANQHDPEVLGHLRSFARSIGLAFQVQDDILDVESSTETLGKRQGSDLANNKPTYTSLLGLTGAKDKRDQLLNLATQALRNLPNTDTRRLQQLSEYIISRNK</sequence>
<gene>
    <name evidence="8" type="ORF">OLMES_4679</name>
</gene>
<dbReference type="KEGG" id="ome:OLMES_4679"/>
<dbReference type="GO" id="GO:0008654">
    <property type="term" value="P:phospholipid biosynthetic process"/>
    <property type="evidence" value="ECO:0007669"/>
    <property type="project" value="UniProtKB-ARBA"/>
</dbReference>
<dbReference type="InterPro" id="IPR033749">
    <property type="entry name" value="Polyprenyl_synt_CS"/>
</dbReference>
<dbReference type="CDD" id="cd00685">
    <property type="entry name" value="Trans_IPPS_HT"/>
    <property type="match status" value="1"/>
</dbReference>
<dbReference type="RefSeq" id="WP_087464635.1">
    <property type="nucleotide sequence ID" value="NZ_CP021425.1"/>
</dbReference>
<dbReference type="Pfam" id="PF00348">
    <property type="entry name" value="polyprenyl_synt"/>
    <property type="match status" value="1"/>
</dbReference>
<dbReference type="AlphaFoldDB" id="A0A1Y0IH17"/>
<dbReference type="PANTHER" id="PTHR43281">
    <property type="entry name" value="FARNESYL DIPHOSPHATE SYNTHASE"/>
    <property type="match status" value="1"/>
</dbReference>
<dbReference type="InterPro" id="IPR000092">
    <property type="entry name" value="Polyprenyl_synt"/>
</dbReference>
<dbReference type="GO" id="GO:0016114">
    <property type="term" value="P:terpenoid biosynthetic process"/>
    <property type="evidence" value="ECO:0007669"/>
    <property type="project" value="UniProtKB-ARBA"/>
</dbReference>
<organism evidence="8 9">
    <name type="scientific">Oleiphilus messinensis</name>
    <dbReference type="NCBI Taxonomy" id="141451"/>
    <lineage>
        <taxon>Bacteria</taxon>
        <taxon>Pseudomonadati</taxon>
        <taxon>Pseudomonadota</taxon>
        <taxon>Gammaproteobacteria</taxon>
        <taxon>Oceanospirillales</taxon>
        <taxon>Oleiphilaceae</taxon>
        <taxon>Oleiphilus</taxon>
    </lineage>
</organism>
<comment type="similarity">
    <text evidence="2 7">Belongs to the FPP/GGPP synthase family.</text>
</comment>
<dbReference type="SFLD" id="SFLDS00005">
    <property type="entry name" value="Isoprenoid_Synthase_Type_I"/>
    <property type="match status" value="1"/>
</dbReference>
<dbReference type="GO" id="GO:0004659">
    <property type="term" value="F:prenyltransferase activity"/>
    <property type="evidence" value="ECO:0007669"/>
    <property type="project" value="InterPro"/>
</dbReference>
<dbReference type="InterPro" id="IPR008949">
    <property type="entry name" value="Isoprenoid_synthase_dom_sf"/>
</dbReference>
<dbReference type="FunFam" id="1.10.600.10:FF:000001">
    <property type="entry name" value="Geranylgeranyl diphosphate synthase"/>
    <property type="match status" value="1"/>
</dbReference>
<evidence type="ECO:0000313" key="8">
    <source>
        <dbReference type="EMBL" id="ARU58674.1"/>
    </source>
</evidence>
<keyword evidence="5" id="KW-0460">Magnesium</keyword>
<keyword evidence="4" id="KW-0479">Metal-binding</keyword>
<dbReference type="GO" id="GO:0046872">
    <property type="term" value="F:metal ion binding"/>
    <property type="evidence" value="ECO:0007669"/>
    <property type="project" value="UniProtKB-KW"/>
</dbReference>
<evidence type="ECO:0000313" key="9">
    <source>
        <dbReference type="Proteomes" id="UP000196027"/>
    </source>
</evidence>
<dbReference type="EMBL" id="CP021425">
    <property type="protein sequence ID" value="ARU58674.1"/>
    <property type="molecule type" value="Genomic_DNA"/>
</dbReference>
<dbReference type="PANTHER" id="PTHR43281:SF1">
    <property type="entry name" value="FARNESYL DIPHOSPHATE SYNTHASE"/>
    <property type="match status" value="1"/>
</dbReference>
<dbReference type="NCBIfam" id="NF045485">
    <property type="entry name" value="FPPsyn"/>
    <property type="match status" value="1"/>
</dbReference>
<evidence type="ECO:0000256" key="1">
    <source>
        <dbReference type="ARBA" id="ARBA00001946"/>
    </source>
</evidence>
<reference evidence="8 9" key="1">
    <citation type="submission" date="2017-05" db="EMBL/GenBank/DDBJ databases">
        <title>Genomic insights into alkan degradation activity of Oleiphilus messinensis.</title>
        <authorList>
            <person name="Kozyavkin S.A."/>
            <person name="Slesarev A.I."/>
            <person name="Golyshin P.N."/>
            <person name="Korzhenkov A."/>
            <person name="Golyshina O.N."/>
            <person name="Toshchakov S.V."/>
        </authorList>
    </citation>
    <scope>NUCLEOTIDE SEQUENCE [LARGE SCALE GENOMIC DNA]</scope>
    <source>
        <strain evidence="8 9">ME102</strain>
    </source>
</reference>
<keyword evidence="6" id="KW-0414">Isoprene biosynthesis</keyword>
<dbReference type="Gene3D" id="1.10.600.10">
    <property type="entry name" value="Farnesyl Diphosphate Synthase"/>
    <property type="match status" value="1"/>
</dbReference>
<dbReference type="InterPro" id="IPR053378">
    <property type="entry name" value="Prenyl_diphosphate_synthase"/>
</dbReference>
<dbReference type="Proteomes" id="UP000196027">
    <property type="component" value="Chromosome"/>
</dbReference>
<evidence type="ECO:0000256" key="3">
    <source>
        <dbReference type="ARBA" id="ARBA00022679"/>
    </source>
</evidence>
<name>A0A1Y0IH17_9GAMM</name>
<dbReference type="SFLD" id="SFLDG01017">
    <property type="entry name" value="Polyprenyl_Transferase_Like"/>
    <property type="match status" value="1"/>
</dbReference>
<evidence type="ECO:0000256" key="7">
    <source>
        <dbReference type="RuleBase" id="RU004466"/>
    </source>
</evidence>
<comment type="cofactor">
    <cofactor evidence="1">
        <name>Mg(2+)</name>
        <dbReference type="ChEBI" id="CHEBI:18420"/>
    </cofactor>
</comment>
<dbReference type="OrthoDB" id="9805316at2"/>
<dbReference type="PROSITE" id="PS00723">
    <property type="entry name" value="POLYPRENYL_SYNTHASE_1"/>
    <property type="match status" value="1"/>
</dbReference>
<dbReference type="SUPFAM" id="SSF48576">
    <property type="entry name" value="Terpenoid synthases"/>
    <property type="match status" value="1"/>
</dbReference>
<evidence type="ECO:0000256" key="5">
    <source>
        <dbReference type="ARBA" id="ARBA00022842"/>
    </source>
</evidence>
<evidence type="ECO:0000256" key="6">
    <source>
        <dbReference type="ARBA" id="ARBA00023229"/>
    </source>
</evidence>
<accession>A0A1Y0IH17</accession>
<evidence type="ECO:0000256" key="4">
    <source>
        <dbReference type="ARBA" id="ARBA00022723"/>
    </source>
</evidence>
<keyword evidence="9" id="KW-1185">Reference proteome</keyword>
<dbReference type="GO" id="GO:0005737">
    <property type="term" value="C:cytoplasm"/>
    <property type="evidence" value="ECO:0007669"/>
    <property type="project" value="UniProtKB-ARBA"/>
</dbReference>
<protein>
    <submittedName>
        <fullName evidence="8">Geranyltranstransferase</fullName>
    </submittedName>
</protein>
<proteinExistence type="inferred from homology"/>
<evidence type="ECO:0000256" key="2">
    <source>
        <dbReference type="ARBA" id="ARBA00006706"/>
    </source>
</evidence>
<keyword evidence="3 7" id="KW-0808">Transferase</keyword>